<dbReference type="OrthoDB" id="2374747at2759"/>
<dbReference type="AlphaFoldDB" id="A0A2Z6RRT0"/>
<sequence length="128" mass="14757">MIKNLIIELSGAPTCLPKKHVDDDKVKLERCLVDVFNNHLDDYKICDFGVAKNSEYSLSKLKCSSITTTYIVGRGLYCKKTLFEFILPTRTFDLSYLYEIVGVMLSFRDELSKSLSAIQKLKIEMLFW</sequence>
<dbReference type="Proteomes" id="UP000615446">
    <property type="component" value="Unassembled WGS sequence"/>
</dbReference>
<dbReference type="Proteomes" id="UP000247702">
    <property type="component" value="Unassembled WGS sequence"/>
</dbReference>
<gene>
    <name evidence="2" type="ORF">RCL2_001697000</name>
    <name evidence="1" type="ORF">RclHR1_06450006</name>
</gene>
<organism evidence="1 3">
    <name type="scientific">Rhizophagus clarus</name>
    <dbReference type="NCBI Taxonomy" id="94130"/>
    <lineage>
        <taxon>Eukaryota</taxon>
        <taxon>Fungi</taxon>
        <taxon>Fungi incertae sedis</taxon>
        <taxon>Mucoromycota</taxon>
        <taxon>Glomeromycotina</taxon>
        <taxon>Glomeromycetes</taxon>
        <taxon>Glomerales</taxon>
        <taxon>Glomeraceae</taxon>
        <taxon>Rhizophagus</taxon>
    </lineage>
</organism>
<evidence type="ECO:0000313" key="1">
    <source>
        <dbReference type="EMBL" id="GBC05828.1"/>
    </source>
</evidence>
<comment type="caution">
    <text evidence="1">The sequence shown here is derived from an EMBL/GenBank/DDBJ whole genome shotgun (WGS) entry which is preliminary data.</text>
</comment>
<dbReference type="EMBL" id="BEXD01004032">
    <property type="protein sequence ID" value="GBC05828.1"/>
    <property type="molecule type" value="Genomic_DNA"/>
</dbReference>
<keyword evidence="3" id="KW-1185">Reference proteome</keyword>
<reference evidence="1 3" key="1">
    <citation type="submission" date="2017-11" db="EMBL/GenBank/DDBJ databases">
        <title>The genome of Rhizophagus clarus HR1 reveals common genetic basis of auxotrophy among arbuscular mycorrhizal fungi.</title>
        <authorList>
            <person name="Kobayashi Y."/>
        </authorList>
    </citation>
    <scope>NUCLEOTIDE SEQUENCE [LARGE SCALE GENOMIC DNA]</scope>
    <source>
        <strain evidence="1 3">HR1</strain>
    </source>
</reference>
<protein>
    <recommendedName>
        <fullName evidence="4">Protein kinase domain-containing protein</fullName>
    </recommendedName>
</protein>
<name>A0A2Z6RRT0_9GLOM</name>
<accession>A0A2Z6RRT0</accession>
<evidence type="ECO:0000313" key="3">
    <source>
        <dbReference type="Proteomes" id="UP000247702"/>
    </source>
</evidence>
<evidence type="ECO:0000313" key="2">
    <source>
        <dbReference type="EMBL" id="GES90102.1"/>
    </source>
</evidence>
<evidence type="ECO:0008006" key="4">
    <source>
        <dbReference type="Google" id="ProtNLM"/>
    </source>
</evidence>
<reference evidence="2" key="2">
    <citation type="submission" date="2019-10" db="EMBL/GenBank/DDBJ databases">
        <title>Conservation and host-specific expression of non-tandemly repeated heterogenous ribosome RNA gene in arbuscular mycorrhizal fungi.</title>
        <authorList>
            <person name="Maeda T."/>
            <person name="Kobayashi Y."/>
            <person name="Nakagawa T."/>
            <person name="Ezawa T."/>
            <person name="Yamaguchi K."/>
            <person name="Bino T."/>
            <person name="Nishimoto Y."/>
            <person name="Shigenobu S."/>
            <person name="Kawaguchi M."/>
        </authorList>
    </citation>
    <scope>NUCLEOTIDE SEQUENCE</scope>
    <source>
        <strain evidence="2">HR1</strain>
    </source>
</reference>
<dbReference type="EMBL" id="BLAL01000193">
    <property type="protein sequence ID" value="GES90102.1"/>
    <property type="molecule type" value="Genomic_DNA"/>
</dbReference>
<proteinExistence type="predicted"/>